<feature type="region of interest" description="Disordered" evidence="10">
    <location>
        <begin position="536"/>
        <end position="592"/>
    </location>
</feature>
<gene>
    <name evidence="11" type="primary">kiz</name>
    <name evidence="11" type="ORF">EYF80_006693</name>
</gene>
<evidence type="ECO:0000256" key="7">
    <source>
        <dbReference type="ARBA" id="ARBA00023273"/>
    </source>
</evidence>
<evidence type="ECO:0000256" key="8">
    <source>
        <dbReference type="ARBA" id="ARBA00024919"/>
    </source>
</evidence>
<feature type="compositionally biased region" description="Basic and acidic residues" evidence="10">
    <location>
        <begin position="247"/>
        <end position="257"/>
    </location>
</feature>
<comment type="function">
    <text evidence="8">Centrosomal protein required for establishing a robust mitotic centrosome architecture that can endure the forces that converge on the centrosomes during spindle formation. Required for stabilizing the expanded pericentriolar material around the centriole.</text>
</comment>
<sequence length="702" mass="76553">MRFRGTNDSCSLFTTSSTAAIGFNYQFFLSGAIRQPDTEVQPNSHLLQSQEHNVQIEKADVFKKISGFMEAKKCMEKGLDAAKDEAVHRQYQDRSLSHPARGFTQPPAVILMGRQASRGADAEADTTSVHSHQALHRLPNRTVHSRERLPSGLLKDFRVVGENAASDRAHLSDDISASNDSPDGGNLSDKHERTTAALPSVPSICALTSLPFGSDDEQEPSLPATLTRPEKSPSPGSSRLMEAENSPAEHTDSREAAHQPPVMEDGGGRGLGHFTPQTTFGKEAPDIPGGRGSVGTPSSDELLSESSASDLSLSLTQSDLDEDLPESVASERNATSGASDDDRNQPSPESSHHSDGSTNAPQLNRESSAPGVTLESLHQEGFFNLLDYVEGRLHGEGTSVYVGSSIDGGRLNRIISLCNRGAGLNAEDLEACGAVILRELQRLSWSTATGCLLPQDLVRAHQSSTEPHGISASLPPDAARLWDRWFKHALLLKERRVLSTERLVQLFTPLLLQRHATYSHQAKVLLRTLVSRSSEECPSAEDGSDLSSSCSPPPLLAGGDVKPARPVPEQQIQELQSTEEDSQDESPVESVPIRETQAYQLLKQSAMQERLQSSEEEEEEEDDDDDGLSGIHHGHEEDLGRAKRSSHQDPYPRKEKTNSKVHITQQSTAFWRDSEDSDSEIEAALRPQPFNTNKKDINGFFD</sequence>
<accession>A0A4Z2IYX5</accession>
<feature type="compositionally biased region" description="Basic and acidic residues" evidence="10">
    <location>
        <begin position="693"/>
        <end position="702"/>
    </location>
</feature>
<comment type="subcellular location">
    <subcellularLocation>
        <location evidence="1">Cytoplasm</location>
        <location evidence="1">Cytoskeleton</location>
        <location evidence="1">Cilium basal body</location>
    </subcellularLocation>
    <subcellularLocation>
        <location evidence="2">Cytoplasm</location>
        <location evidence="2">Cytoskeleton</location>
        <location evidence="2">Microtubule organizing center</location>
        <location evidence="2">Centrosome</location>
    </subcellularLocation>
</comment>
<evidence type="ECO:0000256" key="1">
    <source>
        <dbReference type="ARBA" id="ARBA00004120"/>
    </source>
</evidence>
<keyword evidence="7" id="KW-0966">Cell projection</keyword>
<feature type="compositionally biased region" description="Basic and acidic residues" evidence="10">
    <location>
        <begin position="340"/>
        <end position="355"/>
    </location>
</feature>
<proteinExistence type="inferred from homology"/>
<name>A0A4Z2IYX5_9TELE</name>
<dbReference type="PANTHER" id="PTHR16299:SF2">
    <property type="entry name" value="CENTROSOMAL PROTEIN KIZUNA"/>
    <property type="match status" value="1"/>
</dbReference>
<dbReference type="InterPro" id="IPR026742">
    <property type="entry name" value="Centrosomal_kizuma"/>
</dbReference>
<dbReference type="Proteomes" id="UP000314294">
    <property type="component" value="Unassembled WGS sequence"/>
</dbReference>
<feature type="compositionally biased region" description="Basic and acidic residues" evidence="10">
    <location>
        <begin position="633"/>
        <end position="658"/>
    </location>
</feature>
<comment type="similarity">
    <text evidence="3">Belongs to the kizuna family.</text>
</comment>
<evidence type="ECO:0000256" key="5">
    <source>
        <dbReference type="ARBA" id="ARBA00022490"/>
    </source>
</evidence>
<evidence type="ECO:0000256" key="10">
    <source>
        <dbReference type="SAM" id="MobiDB-lite"/>
    </source>
</evidence>
<evidence type="ECO:0000256" key="4">
    <source>
        <dbReference type="ARBA" id="ARBA00013872"/>
    </source>
</evidence>
<feature type="region of interest" description="Disordered" evidence="10">
    <location>
        <begin position="119"/>
        <end position="149"/>
    </location>
</feature>
<feature type="compositionally biased region" description="Low complexity" evidence="10">
    <location>
        <begin position="298"/>
        <end position="318"/>
    </location>
</feature>
<evidence type="ECO:0000256" key="6">
    <source>
        <dbReference type="ARBA" id="ARBA00023212"/>
    </source>
</evidence>
<evidence type="ECO:0000313" key="12">
    <source>
        <dbReference type="Proteomes" id="UP000314294"/>
    </source>
</evidence>
<keyword evidence="5" id="KW-0963">Cytoplasm</keyword>
<dbReference type="OrthoDB" id="8015657at2759"/>
<comment type="caution">
    <text evidence="11">The sequence shown here is derived from an EMBL/GenBank/DDBJ whole genome shotgun (WGS) entry which is preliminary data.</text>
</comment>
<reference evidence="11 12" key="1">
    <citation type="submission" date="2019-03" db="EMBL/GenBank/DDBJ databases">
        <title>First draft genome of Liparis tanakae, snailfish: a comprehensive survey of snailfish specific genes.</title>
        <authorList>
            <person name="Kim W."/>
            <person name="Song I."/>
            <person name="Jeong J.-H."/>
            <person name="Kim D."/>
            <person name="Kim S."/>
            <person name="Ryu S."/>
            <person name="Song J.Y."/>
            <person name="Lee S.K."/>
        </authorList>
    </citation>
    <scope>NUCLEOTIDE SEQUENCE [LARGE SCALE GENOMIC DNA]</scope>
    <source>
        <tissue evidence="11">Muscle</tissue>
    </source>
</reference>
<feature type="compositionally biased region" description="Acidic residues" evidence="10">
    <location>
        <begin position="614"/>
        <end position="627"/>
    </location>
</feature>
<evidence type="ECO:0000256" key="3">
    <source>
        <dbReference type="ARBA" id="ARBA00010767"/>
    </source>
</evidence>
<protein>
    <recommendedName>
        <fullName evidence="4">Centrosomal protein kizuna</fullName>
    </recommendedName>
    <alternativeName>
        <fullName evidence="9">Polo-like kinase 1 substrate 1</fullName>
    </alternativeName>
</protein>
<dbReference type="EMBL" id="SRLO01000035">
    <property type="protein sequence ID" value="TNN83086.1"/>
    <property type="molecule type" value="Genomic_DNA"/>
</dbReference>
<feature type="compositionally biased region" description="Polar residues" evidence="10">
    <location>
        <begin position="356"/>
        <end position="367"/>
    </location>
</feature>
<feature type="region of interest" description="Disordered" evidence="10">
    <location>
        <begin position="209"/>
        <end position="370"/>
    </location>
</feature>
<feature type="compositionally biased region" description="Polar residues" evidence="10">
    <location>
        <begin position="660"/>
        <end position="669"/>
    </location>
</feature>
<evidence type="ECO:0000313" key="11">
    <source>
        <dbReference type="EMBL" id="TNN83086.1"/>
    </source>
</evidence>
<dbReference type="GO" id="GO:0005813">
    <property type="term" value="C:centrosome"/>
    <property type="evidence" value="ECO:0007669"/>
    <property type="project" value="UniProtKB-SubCell"/>
</dbReference>
<feature type="region of interest" description="Disordered" evidence="10">
    <location>
        <begin position="170"/>
        <end position="195"/>
    </location>
</feature>
<keyword evidence="12" id="KW-1185">Reference proteome</keyword>
<evidence type="ECO:0000256" key="2">
    <source>
        <dbReference type="ARBA" id="ARBA00004300"/>
    </source>
</evidence>
<dbReference type="AlphaFoldDB" id="A0A4Z2IYX5"/>
<keyword evidence="6" id="KW-0206">Cytoskeleton</keyword>
<feature type="compositionally biased region" description="Acidic residues" evidence="10">
    <location>
        <begin position="577"/>
        <end position="587"/>
    </location>
</feature>
<feature type="region of interest" description="Disordered" evidence="10">
    <location>
        <begin position="605"/>
        <end position="702"/>
    </location>
</feature>
<dbReference type="PANTHER" id="PTHR16299">
    <property type="entry name" value="CENTROSOMAL PROTEIN KIZUNA"/>
    <property type="match status" value="1"/>
</dbReference>
<organism evidence="11 12">
    <name type="scientific">Liparis tanakae</name>
    <name type="common">Tanaka's snailfish</name>
    <dbReference type="NCBI Taxonomy" id="230148"/>
    <lineage>
        <taxon>Eukaryota</taxon>
        <taxon>Metazoa</taxon>
        <taxon>Chordata</taxon>
        <taxon>Craniata</taxon>
        <taxon>Vertebrata</taxon>
        <taxon>Euteleostomi</taxon>
        <taxon>Actinopterygii</taxon>
        <taxon>Neopterygii</taxon>
        <taxon>Teleostei</taxon>
        <taxon>Neoteleostei</taxon>
        <taxon>Acanthomorphata</taxon>
        <taxon>Eupercaria</taxon>
        <taxon>Perciformes</taxon>
        <taxon>Cottioidei</taxon>
        <taxon>Cottales</taxon>
        <taxon>Liparidae</taxon>
        <taxon>Liparis</taxon>
    </lineage>
</organism>
<dbReference type="GO" id="GO:0007051">
    <property type="term" value="P:spindle organization"/>
    <property type="evidence" value="ECO:0007669"/>
    <property type="project" value="InterPro"/>
</dbReference>
<evidence type="ECO:0000256" key="9">
    <source>
        <dbReference type="ARBA" id="ARBA00031153"/>
    </source>
</evidence>